<gene>
    <name evidence="1" type="ORF">Amon02_001275700</name>
</gene>
<sequence>MILERSMPSKPEDDESEPELEPLDEPNETEPDEPEPEPEDSPEISLEPEPEPEEPEELEPKLQPDEPPVAAEPPLIVVPVDQVVPHDVEKVVPDGVIAA</sequence>
<evidence type="ECO:0000313" key="1">
    <source>
        <dbReference type="EMBL" id="GMF06678.1"/>
    </source>
</evidence>
<proteinExistence type="predicted"/>
<accession>A0ACB5UAU3</accession>
<organism evidence="1 2">
    <name type="scientific">Ambrosiozyma monospora</name>
    <name type="common">Yeast</name>
    <name type="synonym">Endomycopsis monosporus</name>
    <dbReference type="NCBI Taxonomy" id="43982"/>
    <lineage>
        <taxon>Eukaryota</taxon>
        <taxon>Fungi</taxon>
        <taxon>Dikarya</taxon>
        <taxon>Ascomycota</taxon>
        <taxon>Saccharomycotina</taxon>
        <taxon>Pichiomycetes</taxon>
        <taxon>Pichiales</taxon>
        <taxon>Pichiaceae</taxon>
        <taxon>Ambrosiozyma</taxon>
    </lineage>
</organism>
<name>A0ACB5UAU3_AMBMO</name>
<dbReference type="Proteomes" id="UP001165064">
    <property type="component" value="Unassembled WGS sequence"/>
</dbReference>
<keyword evidence="2" id="KW-1185">Reference proteome</keyword>
<evidence type="ECO:0000313" key="2">
    <source>
        <dbReference type="Proteomes" id="UP001165064"/>
    </source>
</evidence>
<dbReference type="EMBL" id="BSXS01015389">
    <property type="protein sequence ID" value="GMF06678.1"/>
    <property type="molecule type" value="Genomic_DNA"/>
</dbReference>
<protein>
    <submittedName>
        <fullName evidence="1">Unnamed protein product</fullName>
    </submittedName>
</protein>
<reference evidence="1" key="1">
    <citation type="submission" date="2023-04" db="EMBL/GenBank/DDBJ databases">
        <title>Ambrosiozyma monospora NBRC 10751.</title>
        <authorList>
            <person name="Ichikawa N."/>
            <person name="Sato H."/>
            <person name="Tonouchi N."/>
        </authorList>
    </citation>
    <scope>NUCLEOTIDE SEQUENCE</scope>
    <source>
        <strain evidence="1">NBRC 10751</strain>
    </source>
</reference>
<comment type="caution">
    <text evidence="1">The sequence shown here is derived from an EMBL/GenBank/DDBJ whole genome shotgun (WGS) entry which is preliminary data.</text>
</comment>